<keyword evidence="3" id="KW-0547">Nucleotide-binding</keyword>
<name>A0ABV9LJS6_9ACTN</name>
<evidence type="ECO:0000256" key="3">
    <source>
        <dbReference type="ARBA" id="ARBA00022741"/>
    </source>
</evidence>
<dbReference type="InterPro" id="IPR011611">
    <property type="entry name" value="PfkB_dom"/>
</dbReference>
<dbReference type="PROSITE" id="PS00584">
    <property type="entry name" value="PFKB_KINASES_2"/>
    <property type="match status" value="1"/>
</dbReference>
<evidence type="ECO:0000313" key="8">
    <source>
        <dbReference type="Proteomes" id="UP001596025"/>
    </source>
</evidence>
<gene>
    <name evidence="7" type="ORF">ACFO3M_09880</name>
</gene>
<keyword evidence="2" id="KW-0808">Transferase</keyword>
<dbReference type="PANTHER" id="PTHR43085:SF1">
    <property type="entry name" value="PSEUDOURIDINE KINASE-RELATED"/>
    <property type="match status" value="1"/>
</dbReference>
<evidence type="ECO:0000259" key="6">
    <source>
        <dbReference type="Pfam" id="PF00294"/>
    </source>
</evidence>
<reference evidence="8" key="1">
    <citation type="journal article" date="2019" name="Int. J. Syst. Evol. Microbiol.">
        <title>The Global Catalogue of Microorganisms (GCM) 10K type strain sequencing project: providing services to taxonomists for standard genome sequencing and annotation.</title>
        <authorList>
            <consortium name="The Broad Institute Genomics Platform"/>
            <consortium name="The Broad Institute Genome Sequencing Center for Infectious Disease"/>
            <person name="Wu L."/>
            <person name="Ma J."/>
        </authorList>
    </citation>
    <scope>NUCLEOTIDE SEQUENCE [LARGE SCALE GENOMIC DNA]</scope>
    <source>
        <strain evidence="8">CCUG 62763</strain>
    </source>
</reference>
<evidence type="ECO:0000256" key="1">
    <source>
        <dbReference type="ARBA" id="ARBA00010688"/>
    </source>
</evidence>
<keyword evidence="4 7" id="KW-0418">Kinase</keyword>
<dbReference type="Gene3D" id="3.40.1190.20">
    <property type="match status" value="1"/>
</dbReference>
<evidence type="ECO:0000256" key="2">
    <source>
        <dbReference type="ARBA" id="ARBA00022679"/>
    </source>
</evidence>
<dbReference type="InterPro" id="IPR029056">
    <property type="entry name" value="Ribokinase-like"/>
</dbReference>
<dbReference type="EMBL" id="JBHSGR010000009">
    <property type="protein sequence ID" value="MFC4693695.1"/>
    <property type="molecule type" value="Genomic_DNA"/>
</dbReference>
<feature type="domain" description="Carbohydrate kinase PfkB" evidence="6">
    <location>
        <begin position="13"/>
        <end position="306"/>
    </location>
</feature>
<dbReference type="GO" id="GO:0016301">
    <property type="term" value="F:kinase activity"/>
    <property type="evidence" value="ECO:0007669"/>
    <property type="project" value="UniProtKB-KW"/>
</dbReference>
<evidence type="ECO:0000256" key="5">
    <source>
        <dbReference type="ARBA" id="ARBA00022840"/>
    </source>
</evidence>
<comment type="similarity">
    <text evidence="1">Belongs to the carbohydrate kinase PfkB family.</text>
</comment>
<sequence>MSAAGDPAVVRGVVTLGETMALLWPPEVGLLRHAPALRLGIAGAESNLAVGAVRLGVPATWIGRVGDDEFGRLVATTLRGQGVTATAVVDPGAPTGLMVKERRTARATRVLYYRSGSAGSRLSPDDVDPAVVAAAGVLHVTGITPALSASARQAVLAAVEEARSAGVPVSVDLNYRSALWSPAEAGPVLHELVRAADVVLATEEEARLLVEGPDDRTLLAALGALGPRQVLVKKGAAGSLSSIDGVVRRVPARRVDVVDPVGAGDAFGAGYLGGLCLGLPPEERLALATSAGAFAVTVPGDWEGLPSRADLALLDADPDTVVR</sequence>
<dbReference type="PANTHER" id="PTHR43085">
    <property type="entry name" value="HEXOKINASE FAMILY MEMBER"/>
    <property type="match status" value="1"/>
</dbReference>
<accession>A0ABV9LJS6</accession>
<evidence type="ECO:0000313" key="7">
    <source>
        <dbReference type="EMBL" id="MFC4693695.1"/>
    </source>
</evidence>
<dbReference type="Pfam" id="PF00294">
    <property type="entry name" value="PfkB"/>
    <property type="match status" value="1"/>
</dbReference>
<proteinExistence type="inferred from homology"/>
<dbReference type="SUPFAM" id="SSF53613">
    <property type="entry name" value="Ribokinase-like"/>
    <property type="match status" value="1"/>
</dbReference>
<dbReference type="CDD" id="cd01166">
    <property type="entry name" value="KdgK"/>
    <property type="match status" value="1"/>
</dbReference>
<keyword evidence="5" id="KW-0067">ATP-binding</keyword>
<protein>
    <submittedName>
        <fullName evidence="7">Sugar kinase</fullName>
    </submittedName>
</protein>
<organism evidence="7 8">
    <name type="scientific">Geodermatophilus arenarius</name>
    <dbReference type="NCBI Taxonomy" id="1137990"/>
    <lineage>
        <taxon>Bacteria</taxon>
        <taxon>Bacillati</taxon>
        <taxon>Actinomycetota</taxon>
        <taxon>Actinomycetes</taxon>
        <taxon>Geodermatophilales</taxon>
        <taxon>Geodermatophilaceae</taxon>
        <taxon>Geodermatophilus</taxon>
    </lineage>
</organism>
<evidence type="ECO:0000256" key="4">
    <source>
        <dbReference type="ARBA" id="ARBA00022777"/>
    </source>
</evidence>
<dbReference type="RefSeq" id="WP_387988416.1">
    <property type="nucleotide sequence ID" value="NZ_JBHSGR010000009.1"/>
</dbReference>
<dbReference type="InterPro" id="IPR002173">
    <property type="entry name" value="Carboh/pur_kinase_PfkB_CS"/>
</dbReference>
<keyword evidence="8" id="KW-1185">Reference proteome</keyword>
<dbReference type="Proteomes" id="UP001596025">
    <property type="component" value="Unassembled WGS sequence"/>
</dbReference>
<comment type="caution">
    <text evidence="7">The sequence shown here is derived from an EMBL/GenBank/DDBJ whole genome shotgun (WGS) entry which is preliminary data.</text>
</comment>
<dbReference type="InterPro" id="IPR050306">
    <property type="entry name" value="PfkB_Carbo_kinase"/>
</dbReference>